<dbReference type="Proteomes" id="UP000016931">
    <property type="component" value="Unassembled WGS sequence"/>
</dbReference>
<evidence type="ECO:0000256" key="1">
    <source>
        <dbReference type="SAM" id="Coils"/>
    </source>
</evidence>
<name>M3AVG8_SPHMS</name>
<dbReference type="OrthoDB" id="3646965at2759"/>
<reference evidence="2 3" key="1">
    <citation type="journal article" date="2012" name="PLoS Pathog.">
        <title>Diverse lifestyles and strategies of plant pathogenesis encoded in the genomes of eighteen Dothideomycetes fungi.</title>
        <authorList>
            <person name="Ohm R.A."/>
            <person name="Feau N."/>
            <person name="Henrissat B."/>
            <person name="Schoch C.L."/>
            <person name="Horwitz B.A."/>
            <person name="Barry K.W."/>
            <person name="Condon B.J."/>
            <person name="Copeland A.C."/>
            <person name="Dhillon B."/>
            <person name="Glaser F."/>
            <person name="Hesse C.N."/>
            <person name="Kosti I."/>
            <person name="LaButti K."/>
            <person name="Lindquist E.A."/>
            <person name="Lucas S."/>
            <person name="Salamov A.A."/>
            <person name="Bradshaw R.E."/>
            <person name="Ciuffetti L."/>
            <person name="Hamelin R.C."/>
            <person name="Kema G.H.J."/>
            <person name="Lawrence C."/>
            <person name="Scott J.A."/>
            <person name="Spatafora J.W."/>
            <person name="Turgeon B.G."/>
            <person name="de Wit P.J.G.M."/>
            <person name="Zhong S."/>
            <person name="Goodwin S.B."/>
            <person name="Grigoriev I.V."/>
        </authorList>
    </citation>
    <scope>NUCLEOTIDE SEQUENCE [LARGE SCALE GENOMIC DNA]</scope>
    <source>
        <strain evidence="2 3">SO2202</strain>
    </source>
</reference>
<protein>
    <submittedName>
        <fullName evidence="2">Uncharacterized protein</fullName>
    </submittedName>
</protein>
<evidence type="ECO:0000313" key="2">
    <source>
        <dbReference type="EMBL" id="EMF10051.1"/>
    </source>
</evidence>
<keyword evidence="3" id="KW-1185">Reference proteome</keyword>
<dbReference type="GeneID" id="27898678"/>
<organism evidence="2 3">
    <name type="scientific">Sphaerulina musiva (strain SO2202)</name>
    <name type="common">Poplar stem canker fungus</name>
    <name type="synonym">Septoria musiva</name>
    <dbReference type="NCBI Taxonomy" id="692275"/>
    <lineage>
        <taxon>Eukaryota</taxon>
        <taxon>Fungi</taxon>
        <taxon>Dikarya</taxon>
        <taxon>Ascomycota</taxon>
        <taxon>Pezizomycotina</taxon>
        <taxon>Dothideomycetes</taxon>
        <taxon>Dothideomycetidae</taxon>
        <taxon>Mycosphaerellales</taxon>
        <taxon>Mycosphaerellaceae</taxon>
        <taxon>Sphaerulina</taxon>
    </lineage>
</organism>
<proteinExistence type="predicted"/>
<evidence type="ECO:0000313" key="3">
    <source>
        <dbReference type="Proteomes" id="UP000016931"/>
    </source>
</evidence>
<dbReference type="RefSeq" id="XP_016758172.1">
    <property type="nucleotide sequence ID" value="XM_016901541.1"/>
</dbReference>
<dbReference type="HOGENOM" id="CLU_970340_0_0_1"/>
<dbReference type="AlphaFoldDB" id="M3AVG8"/>
<feature type="coiled-coil region" evidence="1">
    <location>
        <begin position="96"/>
        <end position="137"/>
    </location>
</feature>
<feature type="coiled-coil region" evidence="1">
    <location>
        <begin position="175"/>
        <end position="244"/>
    </location>
</feature>
<sequence length="287" mass="32798">MRRARPAEDIIAEFELRDERQKEQISMLHQKVIKQSEEVKTLQTKSYRNEQAVRDLRQQIDVRSHAAASQVADIQAAADTHAASQDSLIRFGTNAVKEQRVRAESAEAEVKRLQTVVSELESSISELRNLVTNYEAVMAASADDYTRACMEAQASGSVRMIKGYQSDLARQKYVLEKMRIECARKDKALREYEQKEFDRSRELEEGKRELSASARRAETLEGIAEDQRKLIERLNGENARLLALSAGLDSRTSSSVARRSSASLRVYHRQSGIPDWEQYLRWRSAFT</sequence>
<dbReference type="EMBL" id="KB456268">
    <property type="protein sequence ID" value="EMF10051.1"/>
    <property type="molecule type" value="Genomic_DNA"/>
</dbReference>
<accession>M3AVG8</accession>
<gene>
    <name evidence="2" type="ORF">SEPMUDRAFT_119779</name>
</gene>
<keyword evidence="1" id="KW-0175">Coiled coil</keyword>